<keyword evidence="3" id="KW-1185">Reference proteome</keyword>
<dbReference type="Proteomes" id="UP000307440">
    <property type="component" value="Unassembled WGS sequence"/>
</dbReference>
<name>A0A5C3KF89_COPMA</name>
<accession>A0A5C3KF89</accession>
<sequence>MRAVQWDQHCSLCLCGSCWALCSVRLICVHSRPLSCCLTTHVIPGHRSLNATLDATDEPVDVDTCTHCGGTGIAVVSALESDDEDSDFIDAWLASLSIAASGAAGASAASVAASATAAATPAVVVPAPTPAAPIAGPIPVAGPTLVAPVAAIAPAAAVAPGPAAPPAAPAGPPTVLPSAVSIPIPGFQSLGNTVTPPLPVDAVFTDSGADRFYTVTKGICVGVFGGWMPWLLPGIPSEPQEGFLLLDSNPSGIGNWESIL</sequence>
<evidence type="ECO:0000313" key="3">
    <source>
        <dbReference type="Proteomes" id="UP000307440"/>
    </source>
</evidence>
<dbReference type="OrthoDB" id="3270804at2759"/>
<evidence type="ECO:0000256" key="1">
    <source>
        <dbReference type="SAM" id="SignalP"/>
    </source>
</evidence>
<protein>
    <submittedName>
        <fullName evidence="2">Uncharacterized protein</fullName>
    </submittedName>
</protein>
<feature type="signal peptide" evidence="1">
    <location>
        <begin position="1"/>
        <end position="20"/>
    </location>
</feature>
<organism evidence="2 3">
    <name type="scientific">Coprinopsis marcescibilis</name>
    <name type="common">Agaric fungus</name>
    <name type="synonym">Psathyrella marcescibilis</name>
    <dbReference type="NCBI Taxonomy" id="230819"/>
    <lineage>
        <taxon>Eukaryota</taxon>
        <taxon>Fungi</taxon>
        <taxon>Dikarya</taxon>
        <taxon>Basidiomycota</taxon>
        <taxon>Agaricomycotina</taxon>
        <taxon>Agaricomycetes</taxon>
        <taxon>Agaricomycetidae</taxon>
        <taxon>Agaricales</taxon>
        <taxon>Agaricineae</taxon>
        <taxon>Psathyrellaceae</taxon>
        <taxon>Coprinopsis</taxon>
    </lineage>
</organism>
<dbReference type="EMBL" id="ML210381">
    <property type="protein sequence ID" value="TFK18746.1"/>
    <property type="molecule type" value="Genomic_DNA"/>
</dbReference>
<feature type="chain" id="PRO_5022702963" evidence="1">
    <location>
        <begin position="21"/>
        <end position="260"/>
    </location>
</feature>
<keyword evidence="1" id="KW-0732">Signal</keyword>
<gene>
    <name evidence="2" type="ORF">FA15DRAFT_660464</name>
</gene>
<reference evidence="2 3" key="1">
    <citation type="journal article" date="2019" name="Nat. Ecol. Evol.">
        <title>Megaphylogeny resolves global patterns of mushroom evolution.</title>
        <authorList>
            <person name="Varga T."/>
            <person name="Krizsan K."/>
            <person name="Foldi C."/>
            <person name="Dima B."/>
            <person name="Sanchez-Garcia M."/>
            <person name="Sanchez-Ramirez S."/>
            <person name="Szollosi G.J."/>
            <person name="Szarkandi J.G."/>
            <person name="Papp V."/>
            <person name="Albert L."/>
            <person name="Andreopoulos W."/>
            <person name="Angelini C."/>
            <person name="Antonin V."/>
            <person name="Barry K.W."/>
            <person name="Bougher N.L."/>
            <person name="Buchanan P."/>
            <person name="Buyck B."/>
            <person name="Bense V."/>
            <person name="Catcheside P."/>
            <person name="Chovatia M."/>
            <person name="Cooper J."/>
            <person name="Damon W."/>
            <person name="Desjardin D."/>
            <person name="Finy P."/>
            <person name="Geml J."/>
            <person name="Haridas S."/>
            <person name="Hughes K."/>
            <person name="Justo A."/>
            <person name="Karasinski D."/>
            <person name="Kautmanova I."/>
            <person name="Kiss B."/>
            <person name="Kocsube S."/>
            <person name="Kotiranta H."/>
            <person name="LaButti K.M."/>
            <person name="Lechner B.E."/>
            <person name="Liimatainen K."/>
            <person name="Lipzen A."/>
            <person name="Lukacs Z."/>
            <person name="Mihaltcheva S."/>
            <person name="Morgado L.N."/>
            <person name="Niskanen T."/>
            <person name="Noordeloos M.E."/>
            <person name="Ohm R.A."/>
            <person name="Ortiz-Santana B."/>
            <person name="Ovrebo C."/>
            <person name="Racz N."/>
            <person name="Riley R."/>
            <person name="Savchenko A."/>
            <person name="Shiryaev A."/>
            <person name="Soop K."/>
            <person name="Spirin V."/>
            <person name="Szebenyi C."/>
            <person name="Tomsovsky M."/>
            <person name="Tulloss R.E."/>
            <person name="Uehling J."/>
            <person name="Grigoriev I.V."/>
            <person name="Vagvolgyi C."/>
            <person name="Papp T."/>
            <person name="Martin F.M."/>
            <person name="Miettinen O."/>
            <person name="Hibbett D.S."/>
            <person name="Nagy L.G."/>
        </authorList>
    </citation>
    <scope>NUCLEOTIDE SEQUENCE [LARGE SCALE GENOMIC DNA]</scope>
    <source>
        <strain evidence="2 3">CBS 121175</strain>
    </source>
</reference>
<dbReference type="AlphaFoldDB" id="A0A5C3KF89"/>
<evidence type="ECO:0000313" key="2">
    <source>
        <dbReference type="EMBL" id="TFK18746.1"/>
    </source>
</evidence>
<proteinExistence type="predicted"/>